<proteinExistence type="predicted"/>
<keyword evidence="3" id="KW-1185">Reference proteome</keyword>
<reference evidence="3" key="2">
    <citation type="journal article" date="2009" name="Fungal Genet. Biol.">
        <title>The 2008 update of the Aspergillus nidulans genome annotation: a community effort.</title>
        <authorList>
            <person name="Wortman J.R."/>
            <person name="Gilsenan J.M."/>
            <person name="Joardar V."/>
            <person name="Deegan J."/>
            <person name="Clutterbuck J."/>
            <person name="Andersen M.R."/>
            <person name="Archer D."/>
            <person name="Bencina M."/>
            <person name="Braus G."/>
            <person name="Coutinho P."/>
            <person name="von Dohren H."/>
            <person name="Doonan J."/>
            <person name="Driessen A.J."/>
            <person name="Durek P."/>
            <person name="Espeso E."/>
            <person name="Fekete E."/>
            <person name="Flipphi M."/>
            <person name="Estrada C.G."/>
            <person name="Geysens S."/>
            <person name="Goldman G."/>
            <person name="de Groot P.W."/>
            <person name="Hansen K."/>
            <person name="Harris S.D."/>
            <person name="Heinekamp T."/>
            <person name="Helmstaedt K."/>
            <person name="Henrissat B."/>
            <person name="Hofmann G."/>
            <person name="Homan T."/>
            <person name="Horio T."/>
            <person name="Horiuchi H."/>
            <person name="James S."/>
            <person name="Jones M."/>
            <person name="Karaffa L."/>
            <person name="Karanyi Z."/>
            <person name="Kato M."/>
            <person name="Keller N."/>
            <person name="Kelly D.E."/>
            <person name="Kiel J.A."/>
            <person name="Kim J.M."/>
            <person name="van der Klei I.J."/>
            <person name="Klis F.M."/>
            <person name="Kovalchuk A."/>
            <person name="Krasevec N."/>
            <person name="Kubicek C.P."/>
            <person name="Liu B."/>
            <person name="Maccabe A."/>
            <person name="Meyer V."/>
            <person name="Mirabito P."/>
            <person name="Miskei M."/>
            <person name="Mos M."/>
            <person name="Mullins J."/>
            <person name="Nelson D.R."/>
            <person name="Nielsen J."/>
            <person name="Oakley B.R."/>
            <person name="Osmani S.A."/>
            <person name="Pakula T."/>
            <person name="Paszewski A."/>
            <person name="Paulsen I."/>
            <person name="Pilsyk S."/>
            <person name="Pocsi I."/>
            <person name="Punt P.J."/>
            <person name="Ram A.F."/>
            <person name="Ren Q."/>
            <person name="Robellet X."/>
            <person name="Robson G."/>
            <person name="Seiboth B."/>
            <person name="van Solingen P."/>
            <person name="Specht T."/>
            <person name="Sun J."/>
            <person name="Taheri-Talesh N."/>
            <person name="Takeshita N."/>
            <person name="Ussery D."/>
            <person name="vanKuyk P.A."/>
            <person name="Visser H."/>
            <person name="van de Vondervoort P.J."/>
            <person name="de Vries R.P."/>
            <person name="Walton J."/>
            <person name="Xiang X."/>
            <person name="Xiong Y."/>
            <person name="Zeng A.P."/>
            <person name="Brandt B.W."/>
            <person name="Cornell M.J."/>
            <person name="van den Hondel C.A."/>
            <person name="Visser J."/>
            <person name="Oliver S.G."/>
            <person name="Turner G."/>
        </authorList>
    </citation>
    <scope>GENOME REANNOTATION</scope>
    <source>
        <strain evidence="3">FGSC A4 / ATCC 38163 / CBS 112.46 / NRRL 194 / M139</strain>
    </source>
</reference>
<dbReference type="RefSeq" id="XP_050467418.1">
    <property type="nucleotide sequence ID" value="XM_050611384.1"/>
</dbReference>
<sequence>MESPQESSNSTLVKWSGNRKHALADPEDDWAGLGDPKERRKRQNRINQRAFRQRRRAQQKKATIQDQIEEMIAKGEVTLLPRTSSSSSESSSPSSTYSAPYSSSTTVSHTNSNPLVYTWEKRMCFLGNEIDKLLERFSQKAVESYVLGSPSSDHLLTLCKVNVFRAFMTNMQTLGMSAGPEWMEDEAISPFSTSMPGYLPVEKLPVSLRPTRLQTSRMHHPWLDFFPFPRIRDNLIMAGDFDDHPLCEDIMGFWNVTDEACGLLVWGEAHDPRNWEASENFLRRWPWVVAGCPELLESTNRWRGSRGEKMIFRYL</sequence>
<dbReference type="PANTHER" id="PTHR38116">
    <property type="entry name" value="CHROMOSOME 7, WHOLE GENOME SHOTGUN SEQUENCE"/>
    <property type="match status" value="1"/>
</dbReference>
<dbReference type="KEGG" id="ani:ANIA_10483"/>
<feature type="compositionally biased region" description="Low complexity" evidence="1">
    <location>
        <begin position="83"/>
        <end position="110"/>
    </location>
</feature>
<dbReference type="InterPro" id="IPR021833">
    <property type="entry name" value="DUF3425"/>
</dbReference>
<protein>
    <recommendedName>
        <fullName evidence="4">BZIP domain-containing protein</fullName>
    </recommendedName>
</protein>
<dbReference type="EMBL" id="BN001302">
    <property type="protein sequence ID" value="CBF75140.1"/>
    <property type="molecule type" value="Genomic_DNA"/>
</dbReference>
<dbReference type="AlphaFoldDB" id="C8V6A8"/>
<feature type="region of interest" description="Disordered" evidence="1">
    <location>
        <begin position="79"/>
        <end position="110"/>
    </location>
</feature>
<evidence type="ECO:0000313" key="2">
    <source>
        <dbReference type="EMBL" id="CBF75140.1"/>
    </source>
</evidence>
<dbReference type="HOGENOM" id="CLU_033726_0_0_1"/>
<accession>C8V6A8</accession>
<evidence type="ECO:0000313" key="3">
    <source>
        <dbReference type="Proteomes" id="UP000000560"/>
    </source>
</evidence>
<dbReference type="VEuPathDB" id="FungiDB:AN10483"/>
<dbReference type="GeneID" id="2873320"/>
<feature type="compositionally biased region" description="Polar residues" evidence="1">
    <location>
        <begin position="1"/>
        <end position="13"/>
    </location>
</feature>
<dbReference type="Gene3D" id="1.20.5.170">
    <property type="match status" value="1"/>
</dbReference>
<dbReference type="eggNOG" id="ENOG502S6JE">
    <property type="taxonomic scope" value="Eukaryota"/>
</dbReference>
<feature type="region of interest" description="Disordered" evidence="1">
    <location>
        <begin position="1"/>
        <end position="65"/>
    </location>
</feature>
<evidence type="ECO:0008006" key="4">
    <source>
        <dbReference type="Google" id="ProtNLM"/>
    </source>
</evidence>
<dbReference type="InParanoid" id="C8V6A8"/>
<dbReference type="OrthoDB" id="2245989at2759"/>
<gene>
    <name evidence="2" type="ORF">ANIA_10483</name>
</gene>
<organism evidence="2 3">
    <name type="scientific">Emericella nidulans (strain FGSC A4 / ATCC 38163 / CBS 112.46 / NRRL 194 / M139)</name>
    <name type="common">Aspergillus nidulans</name>
    <dbReference type="NCBI Taxonomy" id="227321"/>
    <lineage>
        <taxon>Eukaryota</taxon>
        <taxon>Fungi</taxon>
        <taxon>Dikarya</taxon>
        <taxon>Ascomycota</taxon>
        <taxon>Pezizomycotina</taxon>
        <taxon>Eurotiomycetes</taxon>
        <taxon>Eurotiomycetidae</taxon>
        <taxon>Eurotiales</taxon>
        <taxon>Aspergillaceae</taxon>
        <taxon>Aspergillus</taxon>
        <taxon>Aspergillus subgen. Nidulantes</taxon>
    </lineage>
</organism>
<evidence type="ECO:0000256" key="1">
    <source>
        <dbReference type="SAM" id="MobiDB-lite"/>
    </source>
</evidence>
<name>C8V6A8_EMENI</name>
<reference evidence="3" key="1">
    <citation type="journal article" date="2005" name="Nature">
        <title>Sequencing of Aspergillus nidulans and comparative analysis with A. fumigatus and A. oryzae.</title>
        <authorList>
            <person name="Galagan J.E."/>
            <person name="Calvo S.E."/>
            <person name="Cuomo C."/>
            <person name="Ma L.J."/>
            <person name="Wortman J.R."/>
            <person name="Batzoglou S."/>
            <person name="Lee S.I."/>
            <person name="Basturkmen M."/>
            <person name="Spevak C.C."/>
            <person name="Clutterbuck J."/>
            <person name="Kapitonov V."/>
            <person name="Jurka J."/>
            <person name="Scazzocchio C."/>
            <person name="Farman M."/>
            <person name="Butler J."/>
            <person name="Purcell S."/>
            <person name="Harris S."/>
            <person name="Braus G.H."/>
            <person name="Draht O."/>
            <person name="Busch S."/>
            <person name="D'Enfert C."/>
            <person name="Bouchier C."/>
            <person name="Goldman G.H."/>
            <person name="Bell-Pedersen D."/>
            <person name="Griffiths-Jones S."/>
            <person name="Doonan J.H."/>
            <person name="Yu J."/>
            <person name="Vienken K."/>
            <person name="Pain A."/>
            <person name="Freitag M."/>
            <person name="Selker E.U."/>
            <person name="Archer D.B."/>
            <person name="Penalva M.A."/>
            <person name="Oakley B.R."/>
            <person name="Momany M."/>
            <person name="Tanaka T."/>
            <person name="Kumagai T."/>
            <person name="Asai K."/>
            <person name="Machida M."/>
            <person name="Nierman W.C."/>
            <person name="Denning D.W."/>
            <person name="Caddick M."/>
            <person name="Hynes M."/>
            <person name="Paoletti M."/>
            <person name="Fischer R."/>
            <person name="Miller B."/>
            <person name="Dyer P."/>
            <person name="Sachs M.S."/>
            <person name="Osmani S.A."/>
            <person name="Birren B.W."/>
        </authorList>
    </citation>
    <scope>NUCLEOTIDE SEQUENCE [LARGE SCALE GENOMIC DNA]</scope>
    <source>
        <strain evidence="3">FGSC A4 / ATCC 38163 / CBS 112.46 / NRRL 194 / M139</strain>
    </source>
</reference>
<dbReference type="Pfam" id="PF11905">
    <property type="entry name" value="DUF3425"/>
    <property type="match status" value="1"/>
</dbReference>
<dbReference type="Proteomes" id="UP000000560">
    <property type="component" value="Chromosome II"/>
</dbReference>
<dbReference type="PANTHER" id="PTHR38116:SF8">
    <property type="entry name" value="BZIP DOMAIN-CONTAINING PROTEIN"/>
    <property type="match status" value="1"/>
</dbReference>
<dbReference type="OMA" id="WMHDDAL"/>